<keyword evidence="1" id="KW-1133">Transmembrane helix</keyword>
<organism evidence="2 3">
    <name type="scientific">Cyanobacterium aponinum 0216</name>
    <dbReference type="NCBI Taxonomy" id="2676140"/>
    <lineage>
        <taxon>Bacteria</taxon>
        <taxon>Bacillati</taxon>
        <taxon>Cyanobacteriota</taxon>
        <taxon>Cyanophyceae</taxon>
        <taxon>Oscillatoriophycideae</taxon>
        <taxon>Chroococcales</taxon>
        <taxon>Geminocystaceae</taxon>
        <taxon>Cyanobacterium</taxon>
    </lineage>
</organism>
<keyword evidence="1" id="KW-0812">Transmembrane</keyword>
<proteinExistence type="predicted"/>
<keyword evidence="1" id="KW-0472">Membrane</keyword>
<protein>
    <submittedName>
        <fullName evidence="2">Uncharacterized protein</fullName>
    </submittedName>
</protein>
<dbReference type="Proteomes" id="UP000437131">
    <property type="component" value="Unassembled WGS sequence"/>
</dbReference>
<evidence type="ECO:0000313" key="2">
    <source>
        <dbReference type="EMBL" id="MTF38396.1"/>
    </source>
</evidence>
<evidence type="ECO:0000313" key="3">
    <source>
        <dbReference type="Proteomes" id="UP000437131"/>
    </source>
</evidence>
<feature type="transmembrane region" description="Helical" evidence="1">
    <location>
        <begin position="7"/>
        <end position="25"/>
    </location>
</feature>
<gene>
    <name evidence="2" type="ORF">GGC33_05610</name>
</gene>
<dbReference type="SUPFAM" id="SSF48452">
    <property type="entry name" value="TPR-like"/>
    <property type="match status" value="1"/>
</dbReference>
<dbReference type="InterPro" id="IPR011990">
    <property type="entry name" value="TPR-like_helical_dom_sf"/>
</dbReference>
<dbReference type="Gene3D" id="1.25.40.10">
    <property type="entry name" value="Tetratricopeptide repeat domain"/>
    <property type="match status" value="1"/>
</dbReference>
<evidence type="ECO:0000256" key="1">
    <source>
        <dbReference type="SAM" id="Phobius"/>
    </source>
</evidence>
<reference evidence="2 3" key="1">
    <citation type="submission" date="2019-11" db="EMBL/GenBank/DDBJ databases">
        <title>Isolation of a new High Light Tolerant Cyanobacteria.</title>
        <authorList>
            <person name="Dobson Z."/>
            <person name="Vaughn N."/>
            <person name="Vaughn M."/>
            <person name="Fromme P."/>
            <person name="Mazor Y."/>
        </authorList>
    </citation>
    <scope>NUCLEOTIDE SEQUENCE [LARGE SCALE GENOMIC DNA]</scope>
    <source>
        <strain evidence="2 3">0216</strain>
    </source>
</reference>
<dbReference type="RefSeq" id="WP_155083300.1">
    <property type="nucleotide sequence ID" value="NZ_WMIA01000005.1"/>
</dbReference>
<accession>A0A844GWL3</accession>
<name>A0A844GWL3_9CHRO</name>
<dbReference type="EMBL" id="WMIA01000005">
    <property type="protein sequence ID" value="MTF38396.1"/>
    <property type="molecule type" value="Genomic_DNA"/>
</dbReference>
<sequence length="166" mass="19160">MQKLKTGFLVYMLFFLFSCVTFPWFPGGGYWTIIHIITIKDNLQIVFNPNDYLLYKNRGVLRREWGYLSGAKSDFTEAIEILRKKQQFNNSLASAYDSRASVLEHLGDQQVSLNNLDQAKKLYQLSINDSYQAVTIFRSVGNISASNSVQFYVKYVEQKLSKISNE</sequence>
<dbReference type="PROSITE" id="PS51257">
    <property type="entry name" value="PROKAR_LIPOPROTEIN"/>
    <property type="match status" value="1"/>
</dbReference>
<comment type="caution">
    <text evidence="2">The sequence shown here is derived from an EMBL/GenBank/DDBJ whole genome shotgun (WGS) entry which is preliminary data.</text>
</comment>
<dbReference type="AlphaFoldDB" id="A0A844GWL3"/>